<dbReference type="PANTHER" id="PTHR46098:SF1">
    <property type="entry name" value="TRNA (CYTOSINE(38)-C(5))-METHYLTRANSFERASE"/>
    <property type="match status" value="1"/>
</dbReference>
<evidence type="ECO:0000256" key="2">
    <source>
        <dbReference type="ARBA" id="ARBA00022679"/>
    </source>
</evidence>
<dbReference type="InterPro" id="IPR050750">
    <property type="entry name" value="C5-MTase"/>
</dbReference>
<dbReference type="PROSITE" id="PS00094">
    <property type="entry name" value="C5_MTASE_1"/>
    <property type="match status" value="1"/>
</dbReference>
<dbReference type="EMBL" id="CP015578">
    <property type="protein sequence ID" value="ARQ98050.1"/>
    <property type="molecule type" value="Genomic_DNA"/>
</dbReference>
<dbReference type="GO" id="GO:0009307">
    <property type="term" value="P:DNA restriction-modification system"/>
    <property type="evidence" value="ECO:0007669"/>
    <property type="project" value="UniProtKB-KW"/>
</dbReference>
<keyword evidence="4" id="KW-0680">Restriction system</keyword>
<dbReference type="NCBIfam" id="TIGR00675">
    <property type="entry name" value="dcm"/>
    <property type="match status" value="1"/>
</dbReference>
<evidence type="ECO:0000256" key="5">
    <source>
        <dbReference type="ARBA" id="ARBA00047422"/>
    </source>
</evidence>
<protein>
    <recommendedName>
        <fullName evidence="8">Cytosine-specific methyltransferase</fullName>
        <ecNumber evidence="8">2.1.1.37</ecNumber>
    </recommendedName>
</protein>
<proteinExistence type="inferred from homology"/>
<dbReference type="AlphaFoldDB" id="A0A1X9SPC9"/>
<dbReference type="KEGG" id="clx:CLAN_1327"/>
<dbReference type="SUPFAM" id="SSF53335">
    <property type="entry name" value="S-adenosyl-L-methionine-dependent methyltransferases"/>
    <property type="match status" value="1"/>
</dbReference>
<dbReference type="CDD" id="cd00315">
    <property type="entry name" value="Cyt_C5_DNA_methylase"/>
    <property type="match status" value="1"/>
</dbReference>
<dbReference type="InterPro" id="IPR029063">
    <property type="entry name" value="SAM-dependent_MTases_sf"/>
</dbReference>
<dbReference type="REBASE" id="201617">
    <property type="entry name" value="M1.Cla13004ORF1327P"/>
</dbReference>
<dbReference type="RefSeq" id="WP_100590885.1">
    <property type="nucleotide sequence ID" value="NZ_CP015578.1"/>
</dbReference>
<name>A0A1X9SPC9_9BACT</name>
<comment type="similarity">
    <text evidence="6 7">Belongs to the class I-like SAM-binding methyltransferase superfamily. C5-methyltransferase family.</text>
</comment>
<dbReference type="GeneID" id="46921795"/>
<evidence type="ECO:0000256" key="7">
    <source>
        <dbReference type="RuleBase" id="RU000416"/>
    </source>
</evidence>
<dbReference type="InterPro" id="IPR031303">
    <property type="entry name" value="C5_meth_CS"/>
</dbReference>
<gene>
    <name evidence="9" type="ORF">CLAN_1327</name>
</gene>
<dbReference type="Gene3D" id="3.40.50.150">
    <property type="entry name" value="Vaccinia Virus protein VP39"/>
    <property type="match status" value="1"/>
</dbReference>
<dbReference type="PROSITE" id="PS00095">
    <property type="entry name" value="C5_MTASE_2"/>
    <property type="match status" value="1"/>
</dbReference>
<dbReference type="PRINTS" id="PR00105">
    <property type="entry name" value="C5METTRFRASE"/>
</dbReference>
<reference evidence="10" key="2">
    <citation type="journal article" date="2017" name="Genome Biol. Evol.">
        <title>Comparative genomic analysis identifies a Campylobacter clade deficient in selenium metabolism.</title>
        <authorList>
            <person name="Miller W.G."/>
            <person name="Yee E."/>
            <person name="Lopes B.S."/>
            <person name="Chapman M.H."/>
            <person name="Huynh S."/>
            <person name="Bono J.L."/>
            <person name="Parker C.T."/>
            <person name="Strachan N.J.C."/>
            <person name="Forbes K.J."/>
        </authorList>
    </citation>
    <scope>NUCLEOTIDE SEQUENCE [LARGE SCALE GENOMIC DNA]</scope>
    <source>
        <strain evidence="10">NCTC 13004</strain>
    </source>
</reference>
<dbReference type="Pfam" id="PF00145">
    <property type="entry name" value="DNA_methylase"/>
    <property type="match status" value="1"/>
</dbReference>
<evidence type="ECO:0000256" key="8">
    <source>
        <dbReference type="RuleBase" id="RU000417"/>
    </source>
</evidence>
<dbReference type="Proteomes" id="UP000202031">
    <property type="component" value="Chromosome"/>
</dbReference>
<dbReference type="InterPro" id="IPR018117">
    <property type="entry name" value="C5_DNA_meth_AS"/>
</dbReference>
<dbReference type="InterPro" id="IPR001525">
    <property type="entry name" value="C5_MeTfrase"/>
</dbReference>
<evidence type="ECO:0000313" key="10">
    <source>
        <dbReference type="Proteomes" id="UP000202031"/>
    </source>
</evidence>
<keyword evidence="1 6" id="KW-0489">Methyltransferase</keyword>
<evidence type="ECO:0000256" key="4">
    <source>
        <dbReference type="ARBA" id="ARBA00022747"/>
    </source>
</evidence>
<keyword evidence="2 6" id="KW-0808">Transferase</keyword>
<evidence type="ECO:0000313" key="9">
    <source>
        <dbReference type="EMBL" id="ARQ98050.1"/>
    </source>
</evidence>
<dbReference type="GO" id="GO:0003886">
    <property type="term" value="F:DNA (cytosine-5-)-methyltransferase activity"/>
    <property type="evidence" value="ECO:0007669"/>
    <property type="project" value="UniProtKB-EC"/>
</dbReference>
<dbReference type="Gene3D" id="3.90.120.10">
    <property type="entry name" value="DNA Methylase, subunit A, domain 2"/>
    <property type="match status" value="1"/>
</dbReference>
<organism evidence="9 10">
    <name type="scientific">Campylobacter lanienae NCTC 13004</name>
    <dbReference type="NCBI Taxonomy" id="1031753"/>
    <lineage>
        <taxon>Bacteria</taxon>
        <taxon>Pseudomonadati</taxon>
        <taxon>Campylobacterota</taxon>
        <taxon>Epsilonproteobacteria</taxon>
        <taxon>Campylobacterales</taxon>
        <taxon>Campylobacteraceae</taxon>
        <taxon>Campylobacter</taxon>
    </lineage>
</organism>
<dbReference type="PROSITE" id="PS51679">
    <property type="entry name" value="SAM_MT_C5"/>
    <property type="match status" value="1"/>
</dbReference>
<reference evidence="10" key="1">
    <citation type="journal article" date="2017" name="Genome Biol. Evol.">
        <title>Comparative Genomic Analysis Identifies a Campylobacter Clade Deficient in Selenium Metabolism.</title>
        <authorList>
            <person name="Miller W.G."/>
            <person name="Yee E."/>
            <person name="Lopes B.S."/>
            <person name="Chapman M.H."/>
            <person name="Huynh S."/>
            <person name="Bono J.L."/>
            <person name="Parker C.T."/>
            <person name="Strachan N.J.C."/>
            <person name="Forbes K.J."/>
        </authorList>
    </citation>
    <scope>NUCLEOTIDE SEQUENCE [LARGE SCALE GENOMIC DNA]</scope>
    <source>
        <strain evidence="10">NCTC 13004</strain>
    </source>
</reference>
<comment type="catalytic activity">
    <reaction evidence="5 8">
        <text>a 2'-deoxycytidine in DNA + S-adenosyl-L-methionine = a 5-methyl-2'-deoxycytidine in DNA + S-adenosyl-L-homocysteine + H(+)</text>
        <dbReference type="Rhea" id="RHEA:13681"/>
        <dbReference type="Rhea" id="RHEA-COMP:11369"/>
        <dbReference type="Rhea" id="RHEA-COMP:11370"/>
        <dbReference type="ChEBI" id="CHEBI:15378"/>
        <dbReference type="ChEBI" id="CHEBI:57856"/>
        <dbReference type="ChEBI" id="CHEBI:59789"/>
        <dbReference type="ChEBI" id="CHEBI:85452"/>
        <dbReference type="ChEBI" id="CHEBI:85454"/>
        <dbReference type="EC" id="2.1.1.37"/>
    </reaction>
</comment>
<keyword evidence="3 6" id="KW-0949">S-adenosyl-L-methionine</keyword>
<evidence type="ECO:0000256" key="1">
    <source>
        <dbReference type="ARBA" id="ARBA00022603"/>
    </source>
</evidence>
<feature type="active site" evidence="6">
    <location>
        <position position="80"/>
    </location>
</feature>
<evidence type="ECO:0000256" key="6">
    <source>
        <dbReference type="PROSITE-ProRule" id="PRU01016"/>
    </source>
</evidence>
<accession>A0A1X9SPC9</accession>
<sequence>MQRIKPINIEFDTISLFAGIGGLDLGFKYAGFNLIWANDFDKFACLTYQENVGKEIIYGDIRELQDEIPKHEILLAGFPCQPFSTLGKLEGFSDTQRGTLFFEIQKIIEKHNTKVVVLENVKNIINHDKGKTFDKILLELDKLGFYIYYEVLNSADFGIPQRRNRCFIVAFSKKYFKKTKFKFPKKQKLEITTQDLLDEKVEAKYFLSKKIINTILGYGTKGYMAKPTIDLPISKTLTATMAKMHRASQDNYVTDEKNFVANNDETRTNIRKLTPNECRKLQGFPDDWKQVVSDCQAYKQFGNAVTVNVSYAIAKEIFKFIKLNKL</sequence>
<evidence type="ECO:0000256" key="3">
    <source>
        <dbReference type="ARBA" id="ARBA00022691"/>
    </source>
</evidence>
<dbReference type="EC" id="2.1.1.37" evidence="8"/>
<dbReference type="PANTHER" id="PTHR46098">
    <property type="entry name" value="TRNA (CYTOSINE(38)-C(5))-METHYLTRANSFERASE"/>
    <property type="match status" value="1"/>
</dbReference>
<dbReference type="GO" id="GO:0032259">
    <property type="term" value="P:methylation"/>
    <property type="evidence" value="ECO:0007669"/>
    <property type="project" value="UniProtKB-KW"/>
</dbReference>